<evidence type="ECO:0000256" key="2">
    <source>
        <dbReference type="ARBA" id="ARBA00026073"/>
    </source>
</evidence>
<dbReference type="Gene3D" id="3.40.1440.10">
    <property type="entry name" value="GIY-YIG endonuclease"/>
    <property type="match status" value="1"/>
</dbReference>
<dbReference type="InterPro" id="IPR006054">
    <property type="entry name" value="DnaQ"/>
</dbReference>
<dbReference type="SUPFAM" id="SSF53098">
    <property type="entry name" value="Ribonuclease H-like"/>
    <property type="match status" value="1"/>
</dbReference>
<evidence type="ECO:0000256" key="1">
    <source>
        <dbReference type="ARBA" id="ARBA00025483"/>
    </source>
</evidence>
<reference evidence="4 5" key="1">
    <citation type="submission" date="2018-02" db="EMBL/GenBank/DDBJ databases">
        <title>Genomic Encyclopedia of Archaeal and Bacterial Type Strains, Phase II (KMG-II): from individual species to whole genera.</title>
        <authorList>
            <person name="Goeker M."/>
        </authorList>
    </citation>
    <scope>NUCLEOTIDE SEQUENCE [LARGE SCALE GENOMIC DNA]</scope>
    <source>
        <strain evidence="4 5">DSM 16809</strain>
    </source>
</reference>
<organism evidence="4 5">
    <name type="scientific">Nonlabens xylanidelens</name>
    <dbReference type="NCBI Taxonomy" id="191564"/>
    <lineage>
        <taxon>Bacteria</taxon>
        <taxon>Pseudomonadati</taxon>
        <taxon>Bacteroidota</taxon>
        <taxon>Flavobacteriia</taxon>
        <taxon>Flavobacteriales</taxon>
        <taxon>Flavobacteriaceae</taxon>
        <taxon>Nonlabens</taxon>
    </lineage>
</organism>
<dbReference type="GO" id="GO:0008408">
    <property type="term" value="F:3'-5' exonuclease activity"/>
    <property type="evidence" value="ECO:0007669"/>
    <property type="project" value="TreeGrafter"/>
</dbReference>
<feature type="domain" description="GIY-YIG" evidence="3">
    <location>
        <begin position="203"/>
        <end position="279"/>
    </location>
</feature>
<dbReference type="PANTHER" id="PTHR30231">
    <property type="entry name" value="DNA POLYMERASE III SUBUNIT EPSILON"/>
    <property type="match status" value="1"/>
</dbReference>
<dbReference type="InterPro" id="IPR036397">
    <property type="entry name" value="RNaseH_sf"/>
</dbReference>
<dbReference type="PROSITE" id="PS50164">
    <property type="entry name" value="GIY_YIG"/>
    <property type="match status" value="1"/>
</dbReference>
<evidence type="ECO:0000313" key="5">
    <source>
        <dbReference type="Proteomes" id="UP000239002"/>
    </source>
</evidence>
<dbReference type="AlphaFoldDB" id="A0A2S6IKR3"/>
<dbReference type="GO" id="GO:0003887">
    <property type="term" value="F:DNA-directed DNA polymerase activity"/>
    <property type="evidence" value="ECO:0007669"/>
    <property type="project" value="InterPro"/>
</dbReference>
<evidence type="ECO:0000259" key="3">
    <source>
        <dbReference type="PROSITE" id="PS50164"/>
    </source>
</evidence>
<dbReference type="SUPFAM" id="SSF82771">
    <property type="entry name" value="GIY-YIG endonuclease"/>
    <property type="match status" value="1"/>
</dbReference>
<comment type="function">
    <text evidence="1">DNA polymerase III is a complex, multichain enzyme responsible for most of the replicative synthesis in bacteria. The epsilon subunit contain the editing function and is a proofreading 3'-5' exonuclease.</text>
</comment>
<dbReference type="InterPro" id="IPR035901">
    <property type="entry name" value="GIY-YIG_endonuc_sf"/>
</dbReference>
<dbReference type="Proteomes" id="UP000239002">
    <property type="component" value="Unassembled WGS sequence"/>
</dbReference>
<dbReference type="InterPro" id="IPR047296">
    <property type="entry name" value="GIY-YIG_UvrC_Cho"/>
</dbReference>
<dbReference type="CDD" id="cd10434">
    <property type="entry name" value="GIY-YIG_UvrC_Cho"/>
    <property type="match status" value="1"/>
</dbReference>
<dbReference type="Gene3D" id="3.30.420.10">
    <property type="entry name" value="Ribonuclease H-like superfamily/Ribonuclease H"/>
    <property type="match status" value="1"/>
</dbReference>
<keyword evidence="5" id="KW-1185">Reference proteome</keyword>
<dbReference type="PANTHER" id="PTHR30231:SF37">
    <property type="entry name" value="EXODEOXYRIBONUCLEASE 10"/>
    <property type="match status" value="1"/>
</dbReference>
<dbReference type="Pfam" id="PF00929">
    <property type="entry name" value="RNase_T"/>
    <property type="match status" value="1"/>
</dbReference>
<dbReference type="RefSeq" id="WP_104515257.1">
    <property type="nucleotide sequence ID" value="NZ_MQVW01000024.1"/>
</dbReference>
<dbReference type="OrthoDB" id="9803913at2"/>
<comment type="caution">
    <text evidence="4">The sequence shown here is derived from an EMBL/GenBank/DDBJ whole genome shotgun (WGS) entry which is preliminary data.</text>
</comment>
<protein>
    <submittedName>
        <fullName evidence="4">DNA polymerase-3 subunit epsilon</fullName>
    </submittedName>
</protein>
<gene>
    <name evidence="4" type="ORF">LY01_01551</name>
</gene>
<name>A0A2S6IKR3_9FLAO</name>
<dbReference type="GO" id="GO:0005829">
    <property type="term" value="C:cytosol"/>
    <property type="evidence" value="ECO:0007669"/>
    <property type="project" value="TreeGrafter"/>
</dbReference>
<dbReference type="InterPro" id="IPR013520">
    <property type="entry name" value="Ribonucl_H"/>
</dbReference>
<dbReference type="FunFam" id="3.30.420.10:FF:000045">
    <property type="entry name" value="3'-5' exonuclease DinG"/>
    <property type="match status" value="1"/>
</dbReference>
<dbReference type="Pfam" id="PF01541">
    <property type="entry name" value="GIY-YIG"/>
    <property type="match status" value="1"/>
</dbReference>
<evidence type="ECO:0000313" key="4">
    <source>
        <dbReference type="EMBL" id="PPK94799.1"/>
    </source>
</evidence>
<dbReference type="SMART" id="SM00465">
    <property type="entry name" value="GIYc"/>
    <property type="match status" value="1"/>
</dbReference>
<sequence>MNFKEQIYSVVDIETTGNKMSGNRITEICIVRLLGDQVLEKYTTLVDPETLIPDFITGLTGIDNEMVATAPLFAEVAEEIERMTRDSIFVAHNVNFDYNIIRNEFKRLGYDFKRKKLCTVRLSRELIPGMNSYSLGKLCNSLGISLNNRHRAEGDTDATVILFKKLLEIDLDGTAFTNFLKGSNKEGTFPPHLDRAQFHDLPEVPGVYLFKNQARKVIYVGKAINLRKRVLSHFYSKTSKSYLMCQEIHYIEHIPTGNELVALLQEADLIKEYYPKFNSAQKKPRKAYQILHYKNQIGVVQFAVGLVKSYDYSVVTHYDRAHAVEQLEQLCADFNLCPRYCSFKTPEDCTQHYKLQKCKGVCKKKELVSLYNIRANQAIKALHNQNPNYIIKQKGRTTEESCFVMIKDGEYQGYGFVDQYTSISSIEDCEDFIDRKAANYHTNQIIRSYLKKYGEQNVVYEIAQIA</sequence>
<proteinExistence type="predicted"/>
<dbReference type="GO" id="GO:0006289">
    <property type="term" value="P:nucleotide-excision repair"/>
    <property type="evidence" value="ECO:0007669"/>
    <property type="project" value="InterPro"/>
</dbReference>
<dbReference type="GO" id="GO:0045004">
    <property type="term" value="P:DNA replication proofreading"/>
    <property type="evidence" value="ECO:0007669"/>
    <property type="project" value="TreeGrafter"/>
</dbReference>
<dbReference type="NCBIfam" id="TIGR00573">
    <property type="entry name" value="dnaq"/>
    <property type="match status" value="1"/>
</dbReference>
<dbReference type="GO" id="GO:0003677">
    <property type="term" value="F:DNA binding"/>
    <property type="evidence" value="ECO:0007669"/>
    <property type="project" value="InterPro"/>
</dbReference>
<dbReference type="CDD" id="cd06127">
    <property type="entry name" value="DEDDh"/>
    <property type="match status" value="1"/>
</dbReference>
<accession>A0A2S6IKR3</accession>
<dbReference type="SMART" id="SM00479">
    <property type="entry name" value="EXOIII"/>
    <property type="match status" value="1"/>
</dbReference>
<comment type="subunit">
    <text evidence="2">DNA polymerase III contains a core (composed of alpha, epsilon and theta chains) that associates with a tau subunit. This core dimerizes to form the POLIII' complex. PolIII' associates with the gamma complex (composed of gamma, delta, delta', psi and chi chains) and with the beta chain to form the complete DNA polymerase III complex.</text>
</comment>
<dbReference type="InterPro" id="IPR012337">
    <property type="entry name" value="RNaseH-like_sf"/>
</dbReference>
<dbReference type="InterPro" id="IPR000305">
    <property type="entry name" value="GIY-YIG_endonuc"/>
</dbReference>
<dbReference type="EMBL" id="PTJE01000003">
    <property type="protein sequence ID" value="PPK94799.1"/>
    <property type="molecule type" value="Genomic_DNA"/>
</dbReference>